<name>A0A382V4U1_9ZZZZ</name>
<organism evidence="3">
    <name type="scientific">marine metagenome</name>
    <dbReference type="NCBI Taxonomy" id="408172"/>
    <lineage>
        <taxon>unclassified sequences</taxon>
        <taxon>metagenomes</taxon>
        <taxon>ecological metagenomes</taxon>
    </lineage>
</organism>
<dbReference type="SMART" id="SM00564">
    <property type="entry name" value="PQQ"/>
    <property type="match status" value="3"/>
</dbReference>
<feature type="domain" description="Pyrrolo-quinoline quinone repeat" evidence="2">
    <location>
        <begin position="97"/>
        <end position="268"/>
    </location>
</feature>
<dbReference type="InterPro" id="IPR015943">
    <property type="entry name" value="WD40/YVTN_repeat-like_dom_sf"/>
</dbReference>
<evidence type="ECO:0000256" key="1">
    <source>
        <dbReference type="SAM" id="MobiDB-lite"/>
    </source>
</evidence>
<evidence type="ECO:0000259" key="2">
    <source>
        <dbReference type="Pfam" id="PF13360"/>
    </source>
</evidence>
<dbReference type="Pfam" id="PF13360">
    <property type="entry name" value="PQQ_2"/>
    <property type="match status" value="1"/>
</dbReference>
<reference evidence="3" key="1">
    <citation type="submission" date="2018-05" db="EMBL/GenBank/DDBJ databases">
        <authorList>
            <person name="Lanie J.A."/>
            <person name="Ng W.-L."/>
            <person name="Kazmierczak K.M."/>
            <person name="Andrzejewski T.M."/>
            <person name="Davidsen T.M."/>
            <person name="Wayne K.J."/>
            <person name="Tettelin H."/>
            <person name="Glass J.I."/>
            <person name="Rusch D."/>
            <person name="Podicherti R."/>
            <person name="Tsui H.-C.T."/>
            <person name="Winkler M.E."/>
        </authorList>
    </citation>
    <scope>NUCLEOTIDE SEQUENCE</scope>
</reference>
<accession>A0A382V4U1</accession>
<evidence type="ECO:0000313" key="3">
    <source>
        <dbReference type="EMBL" id="SVD41494.1"/>
    </source>
</evidence>
<protein>
    <recommendedName>
        <fullName evidence="2">Pyrrolo-quinoline quinone repeat domain-containing protein</fullName>
    </recommendedName>
</protein>
<dbReference type="PANTHER" id="PTHR34512">
    <property type="entry name" value="CELL SURFACE PROTEIN"/>
    <property type="match status" value="1"/>
</dbReference>
<dbReference type="InterPro" id="IPR002372">
    <property type="entry name" value="PQQ_rpt_dom"/>
</dbReference>
<proteinExistence type="predicted"/>
<feature type="non-terminal residue" evidence="3">
    <location>
        <position position="1"/>
    </location>
</feature>
<dbReference type="AlphaFoldDB" id="A0A382V4U1"/>
<dbReference type="InterPro" id="IPR011047">
    <property type="entry name" value="Quinoprotein_ADH-like_sf"/>
</dbReference>
<dbReference type="InterPro" id="IPR018391">
    <property type="entry name" value="PQQ_b-propeller_rpt"/>
</dbReference>
<gene>
    <name evidence="3" type="ORF">METZ01_LOCUS394348</name>
</gene>
<feature type="compositionally biased region" description="Basic and acidic residues" evidence="1">
    <location>
        <begin position="1"/>
        <end position="15"/>
    </location>
</feature>
<feature type="non-terminal residue" evidence="3">
    <location>
        <position position="288"/>
    </location>
</feature>
<dbReference type="SUPFAM" id="SSF50998">
    <property type="entry name" value="Quinoprotein alcohol dehydrogenase-like"/>
    <property type="match status" value="1"/>
</dbReference>
<dbReference type="PANTHER" id="PTHR34512:SF30">
    <property type="entry name" value="OUTER MEMBRANE PROTEIN ASSEMBLY FACTOR BAMB"/>
    <property type="match status" value="1"/>
</dbReference>
<dbReference type="Gene3D" id="2.130.10.10">
    <property type="entry name" value="YVTN repeat-like/Quinoprotein amine dehydrogenase"/>
    <property type="match status" value="1"/>
</dbReference>
<sequence>EAKLVWESDTKDFGRAKHTTGSFKGKTPQDRAQKIRDILGPDPKNTPGGWAAPIIAEGKVFATTFKPAGKLYDVLVHPANEEEKRNPTTAKGHLEADDLVIALDVKTGKTLWRASEPGGFVWGVGKRMGFQVAPVYHDGTIYSMGTTGRLFAYRASDGKKLWQTEPEERMVEERKKHLARLSVLQASANYGWVQSLVFAGGTLVVPRQTTLIGLDPATGKKKWELLQVISRWSTPTVWRHEKKEYLLCAHGRQPGDGQLNLVDPATGKITFGLGGFGQLHATQFNLAP</sequence>
<feature type="region of interest" description="Disordered" evidence="1">
    <location>
        <begin position="1"/>
        <end position="30"/>
    </location>
</feature>
<dbReference type="EMBL" id="UINC01149185">
    <property type="protein sequence ID" value="SVD41494.1"/>
    <property type="molecule type" value="Genomic_DNA"/>
</dbReference>